<keyword evidence="2" id="KW-0902">Two-component regulatory system</keyword>
<evidence type="ECO:0000256" key="7">
    <source>
        <dbReference type="PROSITE-ProRule" id="PRU01091"/>
    </source>
</evidence>
<dbReference type="CDD" id="cd00383">
    <property type="entry name" value="trans_reg_C"/>
    <property type="match status" value="1"/>
</dbReference>
<dbReference type="GO" id="GO:0032993">
    <property type="term" value="C:protein-DNA complex"/>
    <property type="evidence" value="ECO:0007669"/>
    <property type="project" value="TreeGrafter"/>
</dbReference>
<evidence type="ECO:0000256" key="6">
    <source>
        <dbReference type="PROSITE-ProRule" id="PRU00169"/>
    </source>
</evidence>
<dbReference type="InterPro" id="IPR001867">
    <property type="entry name" value="OmpR/PhoB-type_DNA-bd"/>
</dbReference>
<name>A0A561B9N6_9BURK</name>
<dbReference type="Pfam" id="PF00072">
    <property type="entry name" value="Response_reg"/>
    <property type="match status" value="1"/>
</dbReference>
<gene>
    <name evidence="10" type="ORF">FB547_11848</name>
</gene>
<dbReference type="PANTHER" id="PTHR48111:SF1">
    <property type="entry name" value="TWO-COMPONENT RESPONSE REGULATOR ORR33"/>
    <property type="match status" value="1"/>
</dbReference>
<evidence type="ECO:0000256" key="2">
    <source>
        <dbReference type="ARBA" id="ARBA00023012"/>
    </source>
</evidence>
<dbReference type="Pfam" id="PF00486">
    <property type="entry name" value="Trans_reg_C"/>
    <property type="match status" value="1"/>
</dbReference>
<evidence type="ECO:0000256" key="4">
    <source>
        <dbReference type="ARBA" id="ARBA00023125"/>
    </source>
</evidence>
<keyword evidence="1 6" id="KW-0597">Phosphoprotein</keyword>
<protein>
    <submittedName>
        <fullName evidence="10">Two-component system response regulator BasR</fullName>
    </submittedName>
</protein>
<dbReference type="CDD" id="cd17624">
    <property type="entry name" value="REC_OmpR_PmrA-like"/>
    <property type="match status" value="1"/>
</dbReference>
<evidence type="ECO:0000256" key="1">
    <source>
        <dbReference type="ARBA" id="ARBA00022553"/>
    </source>
</evidence>
<dbReference type="GO" id="GO:0000156">
    <property type="term" value="F:phosphorelay response regulator activity"/>
    <property type="evidence" value="ECO:0007669"/>
    <property type="project" value="TreeGrafter"/>
</dbReference>
<evidence type="ECO:0000313" key="11">
    <source>
        <dbReference type="Proteomes" id="UP000319722"/>
    </source>
</evidence>
<feature type="domain" description="Response regulatory" evidence="8">
    <location>
        <begin position="30"/>
        <end position="144"/>
    </location>
</feature>
<dbReference type="InterPro" id="IPR039420">
    <property type="entry name" value="WalR-like"/>
</dbReference>
<sequence>MFGCAVRARILRVATFGFAKGLLAHNGQVHILLIEDDLELGRALQAALKVDGLSSEWRRRAVDAPRELDGSAFDCVLLDLSLPDGSGFDLLARWRREGSSLPVIVITARSAVEDRLAGLDGGADDFVIKPFATAELISRIRAVLRRSARQASEVWTLGALAIEPRRHVAYLNGEPLELSPREFRLLLELAREPGAVVAKGVLAQKLEPLGEPVDFAAVEVHVSNLRRKIGAAMVHTVRGVGYMLVS</sequence>
<dbReference type="GO" id="GO:0000976">
    <property type="term" value="F:transcription cis-regulatory region binding"/>
    <property type="evidence" value="ECO:0007669"/>
    <property type="project" value="TreeGrafter"/>
</dbReference>
<feature type="modified residue" description="4-aspartylphosphate" evidence="6">
    <location>
        <position position="79"/>
    </location>
</feature>
<keyword evidence="4 7" id="KW-0238">DNA-binding</keyword>
<evidence type="ECO:0000259" key="9">
    <source>
        <dbReference type="PROSITE" id="PS51755"/>
    </source>
</evidence>
<dbReference type="SUPFAM" id="SSF52172">
    <property type="entry name" value="CheY-like"/>
    <property type="match status" value="1"/>
</dbReference>
<reference evidence="10 11" key="1">
    <citation type="submission" date="2019-06" db="EMBL/GenBank/DDBJ databases">
        <title>Sorghum-associated microbial communities from plants grown in Nebraska, USA.</title>
        <authorList>
            <person name="Schachtman D."/>
        </authorList>
    </citation>
    <scope>NUCLEOTIDE SEQUENCE [LARGE SCALE GENOMIC DNA]</scope>
    <source>
        <strain evidence="10 11">T529</strain>
    </source>
</reference>
<dbReference type="PROSITE" id="PS51755">
    <property type="entry name" value="OMPR_PHOB"/>
    <property type="match status" value="1"/>
</dbReference>
<evidence type="ECO:0000256" key="5">
    <source>
        <dbReference type="ARBA" id="ARBA00023163"/>
    </source>
</evidence>
<feature type="DNA-binding region" description="OmpR/PhoB-type" evidence="7">
    <location>
        <begin position="152"/>
        <end position="246"/>
    </location>
</feature>
<evidence type="ECO:0000256" key="3">
    <source>
        <dbReference type="ARBA" id="ARBA00023015"/>
    </source>
</evidence>
<dbReference type="InterPro" id="IPR036388">
    <property type="entry name" value="WH-like_DNA-bd_sf"/>
</dbReference>
<dbReference type="GO" id="GO:0005829">
    <property type="term" value="C:cytosol"/>
    <property type="evidence" value="ECO:0007669"/>
    <property type="project" value="TreeGrafter"/>
</dbReference>
<dbReference type="PROSITE" id="PS50110">
    <property type="entry name" value="RESPONSE_REGULATORY"/>
    <property type="match status" value="1"/>
</dbReference>
<comment type="caution">
    <text evidence="10">The sequence shown here is derived from an EMBL/GenBank/DDBJ whole genome shotgun (WGS) entry which is preliminary data.</text>
</comment>
<dbReference type="PANTHER" id="PTHR48111">
    <property type="entry name" value="REGULATOR OF RPOS"/>
    <property type="match status" value="1"/>
</dbReference>
<dbReference type="AlphaFoldDB" id="A0A561B9N6"/>
<organism evidence="10 11">
    <name type="scientific">Variovorax beijingensis</name>
    <dbReference type="NCBI Taxonomy" id="2496117"/>
    <lineage>
        <taxon>Bacteria</taxon>
        <taxon>Pseudomonadati</taxon>
        <taxon>Pseudomonadota</taxon>
        <taxon>Betaproteobacteria</taxon>
        <taxon>Burkholderiales</taxon>
        <taxon>Comamonadaceae</taxon>
        <taxon>Variovorax</taxon>
    </lineage>
</organism>
<evidence type="ECO:0000259" key="8">
    <source>
        <dbReference type="PROSITE" id="PS50110"/>
    </source>
</evidence>
<keyword evidence="5" id="KW-0804">Transcription</keyword>
<proteinExistence type="predicted"/>
<dbReference type="EMBL" id="VIVL01000018">
    <property type="protein sequence ID" value="TWD75549.1"/>
    <property type="molecule type" value="Genomic_DNA"/>
</dbReference>
<dbReference type="Proteomes" id="UP000319722">
    <property type="component" value="Unassembled WGS sequence"/>
</dbReference>
<dbReference type="Gene3D" id="6.10.250.690">
    <property type="match status" value="1"/>
</dbReference>
<accession>A0A561B9N6</accession>
<dbReference type="Gene3D" id="3.40.50.2300">
    <property type="match status" value="1"/>
</dbReference>
<dbReference type="SMART" id="SM00448">
    <property type="entry name" value="REC"/>
    <property type="match status" value="1"/>
</dbReference>
<dbReference type="InterPro" id="IPR001789">
    <property type="entry name" value="Sig_transdc_resp-reg_receiver"/>
</dbReference>
<feature type="domain" description="OmpR/PhoB-type" evidence="9">
    <location>
        <begin position="152"/>
        <end position="246"/>
    </location>
</feature>
<dbReference type="Gene3D" id="1.10.10.10">
    <property type="entry name" value="Winged helix-like DNA-binding domain superfamily/Winged helix DNA-binding domain"/>
    <property type="match status" value="1"/>
</dbReference>
<dbReference type="GO" id="GO:0006355">
    <property type="term" value="P:regulation of DNA-templated transcription"/>
    <property type="evidence" value="ECO:0007669"/>
    <property type="project" value="InterPro"/>
</dbReference>
<dbReference type="InterPro" id="IPR011006">
    <property type="entry name" value="CheY-like_superfamily"/>
</dbReference>
<evidence type="ECO:0000313" key="10">
    <source>
        <dbReference type="EMBL" id="TWD75549.1"/>
    </source>
</evidence>
<dbReference type="SMART" id="SM00862">
    <property type="entry name" value="Trans_reg_C"/>
    <property type="match status" value="1"/>
</dbReference>
<keyword evidence="3" id="KW-0805">Transcription regulation</keyword>